<dbReference type="PROSITE" id="PS50109">
    <property type="entry name" value="HIS_KIN"/>
    <property type="match status" value="1"/>
</dbReference>
<dbReference type="GO" id="GO:0016301">
    <property type="term" value="F:kinase activity"/>
    <property type="evidence" value="ECO:0007669"/>
    <property type="project" value="UniProtKB-KW"/>
</dbReference>
<sequence>MSNPAPESDHVERQPREHQRERDVQRYYQGWSSAQGSSLNVALNVDSLAAADLQGIGYKPKGSQDKALAAFAQLAVLRLNVRRAMVSLIDGSNQMVLAEATRSLFVEDNANNDLWLGSTILKREDAICYHSLSNTYTAHDPNDPDISFTAAGMVVPDLSEDERFQTRPYVVAEPGIRFFAGVPILSRTGHKIGTYTVSDEKPRHGLTIEELRFMQGVAQAVMGHLEWAADRVDRFKGERIVRGLASFIEGASLEVNETPAAVQEDLNSEHPTLRPPQMSLGRGRRPLSRHNSGSNTNGYHSSTASGYDTTVSRNSSDNQEHQNGGVKGDQSSSIPNQIKPDSMSRMFNRAAELLRQSTLADGVVLFDATPIHLNSKLSVGNILPGSIESSDDDDSAQHQTTSESESLSMDTDNPDASPSSRPCKILAYSLASEAARADIERGSAITLGTLEKYYNLFPQGKSFSFTDEGAGISSEDESTSDRERQGYPTTPNSHKSSRRYRKARMDHKEFLAKIPGAKAVVFIPLYDHAEDRLAGGCFLWTAMSGRMMNLDEDMSYLRAFGSSIISEIGRINTQKNEAAKTTFIASMSHELRSPLHGILGAAEFLIDTATDSYQSGLITSISTCGKTLLDTLNHVLDYSKINKLGRVQMRKHAKQNKQINLSSDSSMESLNMTAVVDLAILVEEVVDAVTAGHTFKKLPHSVRNQNGYSSLINPTDASSSGTGSQSSLSQSPQEGEEEPVSVLLDIDPRSSWLVQTQPGALRRIIMNLLGNALKYTASGFVLVSLRGQNSPDGSKTEAVIRVIDTGKGMSPEFQRDRLFIPFSQEDSFQPGTGLGLSIVKQIVDSLGGCIELKSQQHKGTEVDVRIKFKLAPKDAAKGDSAEVLAAAEETKGLQLVLLEAESLPAEPHTAHLQMQKLNDTLTDTCSNWFGMKVSKEDTTKPVEADMYMYCEPPSLETLQRRFKEDKEISGRNRDIPVIIVCLNAQEAIKIAQSQCKALADFGKIVEVIPQPCGPKKVARAFQHCLRRAEQMANMKRVPNGDISLCLKANTLAAPHISKTDADDLNGEEHEGGDEAQYSNAGHHAADREKLMTSTMSQFSPPPLDPATPQLLQQMLLNGNSKPTTNGDEPKEVNGVDSVDKPLHVLLVDDNKINLQLLVMFMRKCGFSYEEAMNGQEALDKFKDACLPGPRTTSDGASAQFDFVLMDISMPVMNGIEATRRIRDFERENNLPSTNVIALTGLASRDAQRDAKSAGIDIFLPKPVRFAELKKLLTAK</sequence>
<dbReference type="InterPro" id="IPR011006">
    <property type="entry name" value="CheY-like_superfamily"/>
</dbReference>
<dbReference type="SUPFAM" id="SSF52172">
    <property type="entry name" value="CheY-like"/>
    <property type="match status" value="1"/>
</dbReference>
<dbReference type="CDD" id="cd17546">
    <property type="entry name" value="REC_hyHK_CKI1_RcsC-like"/>
    <property type="match status" value="1"/>
</dbReference>
<dbReference type="PANTHER" id="PTHR43719:SF11">
    <property type="entry name" value="HISTIDINE KINASE_RESPONSE REGULATOR, PUTATIVE-RELATED"/>
    <property type="match status" value="1"/>
</dbReference>
<proteinExistence type="predicted"/>
<protein>
    <submittedName>
        <fullName evidence="8">Histidine kinase 4</fullName>
    </submittedName>
</protein>
<evidence type="ECO:0000313" key="8">
    <source>
        <dbReference type="EMBL" id="KAK8876921.1"/>
    </source>
</evidence>
<feature type="region of interest" description="Disordered" evidence="5">
    <location>
        <begin position="384"/>
        <end position="421"/>
    </location>
</feature>
<evidence type="ECO:0000259" key="6">
    <source>
        <dbReference type="PROSITE" id="PS50109"/>
    </source>
</evidence>
<feature type="region of interest" description="Disordered" evidence="5">
    <location>
        <begin position="1"/>
        <end position="23"/>
    </location>
</feature>
<feature type="compositionally biased region" description="Basic and acidic residues" evidence="5">
    <location>
        <begin position="1059"/>
        <end position="1069"/>
    </location>
</feature>
<dbReference type="SMART" id="SM00448">
    <property type="entry name" value="REC"/>
    <property type="match status" value="1"/>
</dbReference>
<feature type="domain" description="Response regulatory" evidence="7">
    <location>
        <begin position="1143"/>
        <end position="1275"/>
    </location>
</feature>
<dbReference type="InterPro" id="IPR029016">
    <property type="entry name" value="GAF-like_dom_sf"/>
</dbReference>
<organism evidence="8 9">
    <name type="scientific">Apiospora arundinis</name>
    <dbReference type="NCBI Taxonomy" id="335852"/>
    <lineage>
        <taxon>Eukaryota</taxon>
        <taxon>Fungi</taxon>
        <taxon>Dikarya</taxon>
        <taxon>Ascomycota</taxon>
        <taxon>Pezizomycotina</taxon>
        <taxon>Sordariomycetes</taxon>
        <taxon>Xylariomycetidae</taxon>
        <taxon>Amphisphaeriales</taxon>
        <taxon>Apiosporaceae</taxon>
        <taxon>Apiospora</taxon>
    </lineage>
</organism>
<dbReference type="SMART" id="SM00387">
    <property type="entry name" value="HATPase_c"/>
    <property type="match status" value="1"/>
</dbReference>
<name>A0ABR2JGQ0_9PEZI</name>
<dbReference type="Pfam" id="PF00072">
    <property type="entry name" value="Response_reg"/>
    <property type="match status" value="1"/>
</dbReference>
<gene>
    <name evidence="8" type="ORF">PGQ11_001867</name>
</gene>
<dbReference type="Gene3D" id="3.40.50.2300">
    <property type="match status" value="1"/>
</dbReference>
<reference evidence="8 9" key="1">
    <citation type="journal article" date="2024" name="IMA Fungus">
        <title>Apiospora arundinis, a panoply of carbohydrate-active enzymes and secondary metabolites.</title>
        <authorList>
            <person name="Sorensen T."/>
            <person name="Petersen C."/>
            <person name="Muurmann A.T."/>
            <person name="Christiansen J.V."/>
            <person name="Brundto M.L."/>
            <person name="Overgaard C.K."/>
            <person name="Boysen A.T."/>
            <person name="Wollenberg R.D."/>
            <person name="Larsen T.O."/>
            <person name="Sorensen J.L."/>
            <person name="Nielsen K.L."/>
            <person name="Sondergaard T.E."/>
        </authorList>
    </citation>
    <scope>NUCLEOTIDE SEQUENCE [LARGE SCALE GENOMIC DNA]</scope>
    <source>
        <strain evidence="8 9">AAU 773</strain>
    </source>
</reference>
<dbReference type="Gene3D" id="3.30.450.40">
    <property type="match status" value="1"/>
</dbReference>
<evidence type="ECO:0000256" key="5">
    <source>
        <dbReference type="SAM" id="MobiDB-lite"/>
    </source>
</evidence>
<dbReference type="Gene3D" id="1.10.287.130">
    <property type="match status" value="1"/>
</dbReference>
<dbReference type="InterPro" id="IPR036890">
    <property type="entry name" value="HATPase_C_sf"/>
</dbReference>
<dbReference type="CDD" id="cd00082">
    <property type="entry name" value="HisKA"/>
    <property type="match status" value="1"/>
</dbReference>
<accession>A0ABR2JGQ0</accession>
<dbReference type="InterPro" id="IPR036097">
    <property type="entry name" value="HisK_dim/P_sf"/>
</dbReference>
<feature type="region of interest" description="Disordered" evidence="5">
    <location>
        <begin position="1059"/>
        <end position="1084"/>
    </location>
</feature>
<dbReference type="SMART" id="SM00388">
    <property type="entry name" value="HisKA"/>
    <property type="match status" value="1"/>
</dbReference>
<dbReference type="InterPro" id="IPR005467">
    <property type="entry name" value="His_kinase_dom"/>
</dbReference>
<dbReference type="Pfam" id="PF01590">
    <property type="entry name" value="GAF"/>
    <property type="match status" value="1"/>
</dbReference>
<feature type="region of interest" description="Disordered" evidence="5">
    <location>
        <begin position="264"/>
        <end position="340"/>
    </location>
</feature>
<feature type="compositionally biased region" description="Polar residues" evidence="5">
    <location>
        <begin position="706"/>
        <end position="717"/>
    </location>
</feature>
<dbReference type="Pfam" id="PF00512">
    <property type="entry name" value="HisKA"/>
    <property type="match status" value="1"/>
</dbReference>
<dbReference type="InterPro" id="IPR003594">
    <property type="entry name" value="HATPase_dom"/>
</dbReference>
<dbReference type="InterPro" id="IPR003018">
    <property type="entry name" value="GAF"/>
</dbReference>
<feature type="modified residue" description="4-aspartylphosphate" evidence="4">
    <location>
        <position position="1206"/>
    </location>
</feature>
<evidence type="ECO:0000256" key="2">
    <source>
        <dbReference type="ARBA" id="ARBA00022679"/>
    </source>
</evidence>
<evidence type="ECO:0000256" key="1">
    <source>
        <dbReference type="ARBA" id="ARBA00022553"/>
    </source>
</evidence>
<keyword evidence="3 8" id="KW-0418">Kinase</keyword>
<comment type="caution">
    <text evidence="8">The sequence shown here is derived from an EMBL/GenBank/DDBJ whole genome shotgun (WGS) entry which is preliminary data.</text>
</comment>
<evidence type="ECO:0000259" key="7">
    <source>
        <dbReference type="PROSITE" id="PS50110"/>
    </source>
</evidence>
<feature type="compositionally biased region" description="Low complexity" evidence="5">
    <location>
        <begin position="718"/>
        <end position="733"/>
    </location>
</feature>
<dbReference type="SUPFAM" id="SSF47384">
    <property type="entry name" value="Homodimeric domain of signal transducing histidine kinase"/>
    <property type="match status" value="1"/>
</dbReference>
<dbReference type="InterPro" id="IPR050956">
    <property type="entry name" value="2C_system_His_kinase"/>
</dbReference>
<dbReference type="PANTHER" id="PTHR43719">
    <property type="entry name" value="TWO-COMPONENT HISTIDINE KINASE"/>
    <property type="match status" value="1"/>
</dbReference>
<dbReference type="Proteomes" id="UP001390339">
    <property type="component" value="Unassembled WGS sequence"/>
</dbReference>
<evidence type="ECO:0000313" key="9">
    <source>
        <dbReference type="Proteomes" id="UP001390339"/>
    </source>
</evidence>
<evidence type="ECO:0000256" key="3">
    <source>
        <dbReference type="ARBA" id="ARBA00022777"/>
    </source>
</evidence>
<feature type="domain" description="Histidine kinase" evidence="6">
    <location>
        <begin position="586"/>
        <end position="870"/>
    </location>
</feature>
<keyword evidence="2" id="KW-0808">Transferase</keyword>
<dbReference type="PRINTS" id="PR00344">
    <property type="entry name" value="BCTRLSENSOR"/>
</dbReference>
<keyword evidence="9" id="KW-1185">Reference proteome</keyword>
<dbReference type="Pfam" id="PF02518">
    <property type="entry name" value="HATPase_c"/>
    <property type="match status" value="1"/>
</dbReference>
<feature type="compositionally biased region" description="Basic and acidic residues" evidence="5">
    <location>
        <begin position="7"/>
        <end position="23"/>
    </location>
</feature>
<dbReference type="InterPro" id="IPR003661">
    <property type="entry name" value="HisK_dim/P_dom"/>
</dbReference>
<feature type="compositionally biased region" description="Polar residues" evidence="5">
    <location>
        <begin position="289"/>
        <end position="317"/>
    </location>
</feature>
<feature type="compositionally biased region" description="Polar residues" evidence="5">
    <location>
        <begin position="397"/>
        <end position="420"/>
    </location>
</feature>
<dbReference type="InterPro" id="IPR001789">
    <property type="entry name" value="Sig_transdc_resp-reg_receiver"/>
</dbReference>
<dbReference type="Gene3D" id="3.30.565.10">
    <property type="entry name" value="Histidine kinase-like ATPase, C-terminal domain"/>
    <property type="match status" value="1"/>
</dbReference>
<evidence type="ECO:0000256" key="4">
    <source>
        <dbReference type="PROSITE-ProRule" id="PRU00169"/>
    </source>
</evidence>
<feature type="region of interest" description="Disordered" evidence="5">
    <location>
        <begin position="706"/>
        <end position="739"/>
    </location>
</feature>
<keyword evidence="1 4" id="KW-0597">Phosphoprotein</keyword>
<dbReference type="EMBL" id="JAPCWZ010000002">
    <property type="protein sequence ID" value="KAK8876921.1"/>
    <property type="molecule type" value="Genomic_DNA"/>
</dbReference>
<dbReference type="SUPFAM" id="SSF55781">
    <property type="entry name" value="GAF domain-like"/>
    <property type="match status" value="1"/>
</dbReference>
<dbReference type="PROSITE" id="PS50110">
    <property type="entry name" value="RESPONSE_REGULATORY"/>
    <property type="match status" value="1"/>
</dbReference>
<dbReference type="InterPro" id="IPR004358">
    <property type="entry name" value="Sig_transdc_His_kin-like_C"/>
</dbReference>
<feature type="region of interest" description="Disordered" evidence="5">
    <location>
        <begin position="467"/>
        <end position="501"/>
    </location>
</feature>
<dbReference type="SUPFAM" id="SSF55874">
    <property type="entry name" value="ATPase domain of HSP90 chaperone/DNA topoisomerase II/histidine kinase"/>
    <property type="match status" value="1"/>
</dbReference>